<dbReference type="AlphaFoldDB" id="A0A7X5TWE0"/>
<dbReference type="EMBL" id="JAANOW010000001">
    <property type="protein sequence ID" value="NIH93992.1"/>
    <property type="molecule type" value="Genomic_DNA"/>
</dbReference>
<organism evidence="3 4">
    <name type="scientific">Mycolicibacterium fluoranthenivorans</name>
    <dbReference type="NCBI Taxonomy" id="258505"/>
    <lineage>
        <taxon>Bacteria</taxon>
        <taxon>Bacillati</taxon>
        <taxon>Actinomycetota</taxon>
        <taxon>Actinomycetes</taxon>
        <taxon>Mycobacteriales</taxon>
        <taxon>Mycobacteriaceae</taxon>
        <taxon>Mycolicibacterium</taxon>
    </lineage>
</organism>
<dbReference type="Proteomes" id="UP000547444">
    <property type="component" value="Unassembled WGS sequence"/>
</dbReference>
<protein>
    <submittedName>
        <fullName evidence="3">Putative UBP type Zn finger protein</fullName>
    </submittedName>
</protein>
<dbReference type="InterPro" id="IPR013083">
    <property type="entry name" value="Znf_RING/FYVE/PHD"/>
</dbReference>
<dbReference type="PROSITE" id="PS50271">
    <property type="entry name" value="ZF_UBP"/>
    <property type="match status" value="1"/>
</dbReference>
<gene>
    <name evidence="3" type="ORF">FHU31_000948</name>
</gene>
<proteinExistence type="predicted"/>
<reference evidence="3 4" key="1">
    <citation type="submission" date="2020-03" db="EMBL/GenBank/DDBJ databases">
        <title>Sequencing the genomes of 1000 actinobacteria strains.</title>
        <authorList>
            <person name="Klenk H.-P."/>
        </authorList>
    </citation>
    <scope>NUCLEOTIDE SEQUENCE [LARGE SCALE GENOMIC DNA]</scope>
    <source>
        <strain evidence="3 4">DSM 44556</strain>
    </source>
</reference>
<evidence type="ECO:0000313" key="3">
    <source>
        <dbReference type="EMBL" id="NIH93992.1"/>
    </source>
</evidence>
<accession>A0A7X5TWE0</accession>
<keyword evidence="4" id="KW-1185">Reference proteome</keyword>
<feature type="compositionally biased region" description="Low complexity" evidence="1">
    <location>
        <begin position="10"/>
        <end position="21"/>
    </location>
</feature>
<name>A0A7X5TWE0_9MYCO</name>
<dbReference type="Gene3D" id="3.30.40.10">
    <property type="entry name" value="Zinc/RING finger domain, C3HC4 (zinc finger)"/>
    <property type="match status" value="1"/>
</dbReference>
<evidence type="ECO:0000259" key="2">
    <source>
        <dbReference type="PROSITE" id="PS50271"/>
    </source>
</evidence>
<dbReference type="GO" id="GO:0008270">
    <property type="term" value="F:zinc ion binding"/>
    <property type="evidence" value="ECO:0007669"/>
    <property type="project" value="InterPro"/>
</dbReference>
<dbReference type="SUPFAM" id="SSF57850">
    <property type="entry name" value="RING/U-box"/>
    <property type="match status" value="1"/>
</dbReference>
<feature type="region of interest" description="Disordered" evidence="1">
    <location>
        <begin position="1"/>
        <end position="21"/>
    </location>
</feature>
<dbReference type="InterPro" id="IPR001607">
    <property type="entry name" value="Znf_UBP"/>
</dbReference>
<sequence length="109" mass="11790">MLKRSRRRAAGTPAAAGATASRSCEHLQAAVGIVEPEPVTPGRCQECEADGEHAWAHLRMCLTCGHVGCCDSSPLQHASAHFHQTGHAVMRSAEPGESWRWCYIDIRLG</sequence>
<feature type="domain" description="UBP-type" evidence="2">
    <location>
        <begin position="22"/>
        <end position="109"/>
    </location>
</feature>
<evidence type="ECO:0000256" key="1">
    <source>
        <dbReference type="SAM" id="MobiDB-lite"/>
    </source>
</evidence>
<dbReference type="Pfam" id="PF02148">
    <property type="entry name" value="zf-UBP"/>
    <property type="match status" value="1"/>
</dbReference>
<evidence type="ECO:0000313" key="4">
    <source>
        <dbReference type="Proteomes" id="UP000547444"/>
    </source>
</evidence>
<comment type="caution">
    <text evidence="3">The sequence shown here is derived from an EMBL/GenBank/DDBJ whole genome shotgun (WGS) entry which is preliminary data.</text>
</comment>